<dbReference type="InterPro" id="IPR036259">
    <property type="entry name" value="MFS_trans_sf"/>
</dbReference>
<dbReference type="Gene3D" id="1.20.1250.20">
    <property type="entry name" value="MFS general substrate transporter like domains"/>
    <property type="match status" value="1"/>
</dbReference>
<keyword evidence="10" id="KW-1185">Reference proteome</keyword>
<feature type="compositionally biased region" description="Basic and acidic residues" evidence="6">
    <location>
        <begin position="90"/>
        <end position="109"/>
    </location>
</feature>
<comment type="similarity">
    <text evidence="2">Belongs to the major facilitator superfamily. MFSD6 family.</text>
</comment>
<dbReference type="AlphaFoldDB" id="A0A8J9ZFJ4"/>
<accession>A0A8J9ZFJ4</accession>
<evidence type="ECO:0000256" key="5">
    <source>
        <dbReference type="ARBA" id="ARBA00023136"/>
    </source>
</evidence>
<dbReference type="Pfam" id="PF12832">
    <property type="entry name" value="MFS_1_like"/>
    <property type="match status" value="1"/>
</dbReference>
<dbReference type="GO" id="GO:0016020">
    <property type="term" value="C:membrane"/>
    <property type="evidence" value="ECO:0007669"/>
    <property type="project" value="UniProtKB-SubCell"/>
</dbReference>
<evidence type="ECO:0000256" key="2">
    <source>
        <dbReference type="ARBA" id="ARBA00005241"/>
    </source>
</evidence>
<dbReference type="OrthoDB" id="515887at2759"/>
<name>A0A8J9ZFJ4_BRALA</name>
<evidence type="ECO:0000256" key="6">
    <source>
        <dbReference type="SAM" id="MobiDB-lite"/>
    </source>
</evidence>
<evidence type="ECO:0000256" key="7">
    <source>
        <dbReference type="SAM" id="Phobius"/>
    </source>
</evidence>
<evidence type="ECO:0000256" key="1">
    <source>
        <dbReference type="ARBA" id="ARBA00004141"/>
    </source>
</evidence>
<evidence type="ECO:0000256" key="3">
    <source>
        <dbReference type="ARBA" id="ARBA00022692"/>
    </source>
</evidence>
<keyword evidence="3 7" id="KW-0812">Transmembrane</keyword>
<comment type="subcellular location">
    <subcellularLocation>
        <location evidence="1">Membrane</location>
        <topology evidence="1">Multi-pass membrane protein</topology>
    </subcellularLocation>
</comment>
<organism evidence="9 10">
    <name type="scientific">Branchiostoma lanceolatum</name>
    <name type="common">Common lancelet</name>
    <name type="synonym">Amphioxus lanceolatum</name>
    <dbReference type="NCBI Taxonomy" id="7740"/>
    <lineage>
        <taxon>Eukaryota</taxon>
        <taxon>Metazoa</taxon>
        <taxon>Chordata</taxon>
        <taxon>Cephalochordata</taxon>
        <taxon>Leptocardii</taxon>
        <taxon>Amphioxiformes</taxon>
        <taxon>Branchiostomatidae</taxon>
        <taxon>Branchiostoma</taxon>
    </lineage>
</organism>
<dbReference type="SUPFAM" id="SSF103473">
    <property type="entry name" value="MFS general substrate transporter"/>
    <property type="match status" value="1"/>
</dbReference>
<keyword evidence="5 7" id="KW-0472">Membrane</keyword>
<evidence type="ECO:0000259" key="8">
    <source>
        <dbReference type="Pfam" id="PF12832"/>
    </source>
</evidence>
<dbReference type="PANTHER" id="PTHR16172">
    <property type="entry name" value="MAJOR FACILITATOR SUPERFAMILY DOMAIN-CONTAINING PROTEIN 6-LIKE"/>
    <property type="match status" value="1"/>
</dbReference>
<gene>
    <name evidence="9" type="primary">MFSD6</name>
    <name evidence="9" type="ORF">BLAG_LOCUS12754</name>
</gene>
<feature type="domain" description="Major facilitator superfamily associated" evidence="8">
    <location>
        <begin position="1"/>
        <end position="56"/>
    </location>
</feature>
<evidence type="ECO:0000256" key="4">
    <source>
        <dbReference type="ARBA" id="ARBA00022989"/>
    </source>
</evidence>
<dbReference type="PANTHER" id="PTHR16172:SF42">
    <property type="entry name" value="MAJOR FACILITATOR SUPERFAMILY (MFS) PROFILE DOMAIN-CONTAINING PROTEIN"/>
    <property type="match status" value="1"/>
</dbReference>
<feature type="transmembrane region" description="Helical" evidence="7">
    <location>
        <begin position="51"/>
        <end position="70"/>
    </location>
</feature>
<sequence>MYSASVTYASVIAPAGMETTMQGIVGAVYSGVGFASGALIGGAIFHAFGGIVLFRVYAVVCLVSCILYRLMPRFIPHLKADVASQGSEQGESKETYPEVRDQKETRTEISSKSYETMWENANVPCYTETSV</sequence>
<feature type="region of interest" description="Disordered" evidence="6">
    <location>
        <begin position="83"/>
        <end position="111"/>
    </location>
</feature>
<proteinExistence type="inferred from homology"/>
<keyword evidence="4 7" id="KW-1133">Transmembrane helix</keyword>
<protein>
    <submittedName>
        <fullName evidence="9">MFSD6 protein</fullName>
    </submittedName>
</protein>
<dbReference type="InterPro" id="IPR024989">
    <property type="entry name" value="MFS_assoc_dom"/>
</dbReference>
<evidence type="ECO:0000313" key="10">
    <source>
        <dbReference type="Proteomes" id="UP000838412"/>
    </source>
</evidence>
<dbReference type="InterPro" id="IPR051717">
    <property type="entry name" value="MFS_MFSD6"/>
</dbReference>
<evidence type="ECO:0000313" key="9">
    <source>
        <dbReference type="EMBL" id="CAH1252754.1"/>
    </source>
</evidence>
<dbReference type="Proteomes" id="UP000838412">
    <property type="component" value="Chromosome 2"/>
</dbReference>
<reference evidence="9" key="1">
    <citation type="submission" date="2022-01" db="EMBL/GenBank/DDBJ databases">
        <authorList>
            <person name="Braso-Vives M."/>
        </authorList>
    </citation>
    <scope>NUCLEOTIDE SEQUENCE</scope>
</reference>
<dbReference type="EMBL" id="OV696687">
    <property type="protein sequence ID" value="CAH1252754.1"/>
    <property type="molecule type" value="Genomic_DNA"/>
</dbReference>
<feature type="transmembrane region" description="Helical" evidence="7">
    <location>
        <begin position="24"/>
        <end position="45"/>
    </location>
</feature>